<comment type="catalytic activity">
    <reaction evidence="4">
        <text>a ribonucleoside 5'-triphosphate + H2O = a ribonucleoside 5'-phosphate + diphosphate + H(+)</text>
        <dbReference type="Rhea" id="RHEA:23996"/>
        <dbReference type="ChEBI" id="CHEBI:15377"/>
        <dbReference type="ChEBI" id="CHEBI:15378"/>
        <dbReference type="ChEBI" id="CHEBI:33019"/>
        <dbReference type="ChEBI" id="CHEBI:58043"/>
        <dbReference type="ChEBI" id="CHEBI:61557"/>
        <dbReference type="EC" id="3.6.1.9"/>
    </reaction>
</comment>
<keyword evidence="4" id="KW-0963">Cytoplasm</keyword>
<dbReference type="PIRSF" id="PIRSF006305">
    <property type="entry name" value="Maf"/>
    <property type="match status" value="1"/>
</dbReference>
<dbReference type="CDD" id="cd00555">
    <property type="entry name" value="Maf"/>
    <property type="match status" value="1"/>
</dbReference>
<dbReference type="InterPro" id="IPR029001">
    <property type="entry name" value="ITPase-like_fam"/>
</dbReference>
<evidence type="ECO:0000256" key="1">
    <source>
        <dbReference type="ARBA" id="ARBA00001968"/>
    </source>
</evidence>
<dbReference type="Pfam" id="PF02545">
    <property type="entry name" value="Maf"/>
    <property type="match status" value="1"/>
</dbReference>
<dbReference type="PANTHER" id="PTHR43213">
    <property type="entry name" value="BIFUNCTIONAL DTTP/UTP PYROPHOSPHATASE/METHYLTRANSFERASE PROTEIN-RELATED"/>
    <property type="match status" value="1"/>
</dbReference>
<dbReference type="EC" id="3.6.1.9" evidence="4"/>
<dbReference type="Gene3D" id="3.90.950.10">
    <property type="match status" value="1"/>
</dbReference>
<dbReference type="RefSeq" id="WP_146450490.1">
    <property type="nucleotide sequence ID" value="NZ_SJPS01000003.1"/>
</dbReference>
<name>A0A5C6CTR6_9BACT</name>
<dbReference type="SUPFAM" id="SSF52972">
    <property type="entry name" value="ITPase-like"/>
    <property type="match status" value="1"/>
</dbReference>
<dbReference type="PANTHER" id="PTHR43213:SF5">
    <property type="entry name" value="BIFUNCTIONAL DTTP_UTP PYROPHOSPHATASE_METHYLTRANSFERASE PROTEIN-RELATED"/>
    <property type="match status" value="1"/>
</dbReference>
<proteinExistence type="inferred from homology"/>
<comment type="function">
    <text evidence="4">Nucleoside triphosphate pyrophosphatase. May have a dual role in cell division arrest and in preventing the incorporation of modified nucleotides into cellular nucleic acids.</text>
</comment>
<evidence type="ECO:0000256" key="2">
    <source>
        <dbReference type="ARBA" id="ARBA00022801"/>
    </source>
</evidence>
<keyword evidence="6" id="KW-1185">Reference proteome</keyword>
<organism evidence="5 6">
    <name type="scientific">Bythopirellula polymerisocia</name>
    <dbReference type="NCBI Taxonomy" id="2528003"/>
    <lineage>
        <taxon>Bacteria</taxon>
        <taxon>Pseudomonadati</taxon>
        <taxon>Planctomycetota</taxon>
        <taxon>Planctomycetia</taxon>
        <taxon>Pirellulales</taxon>
        <taxon>Lacipirellulaceae</taxon>
        <taxon>Bythopirellula</taxon>
    </lineage>
</organism>
<comment type="caution">
    <text evidence="5">The sequence shown here is derived from an EMBL/GenBank/DDBJ whole genome shotgun (WGS) entry which is preliminary data.</text>
</comment>
<dbReference type="NCBIfam" id="TIGR00172">
    <property type="entry name" value="maf"/>
    <property type="match status" value="1"/>
</dbReference>
<evidence type="ECO:0000313" key="5">
    <source>
        <dbReference type="EMBL" id="TWU27265.1"/>
    </source>
</evidence>
<protein>
    <recommendedName>
        <fullName evidence="4">Nucleoside triphosphate pyrophosphatase</fullName>
        <ecNumber evidence="4">3.6.1.9</ecNumber>
    </recommendedName>
    <alternativeName>
        <fullName evidence="4">Nucleotide pyrophosphatase</fullName>
        <shortName evidence="4">Nucleotide PPase</shortName>
    </alternativeName>
</protein>
<keyword evidence="2 4" id="KW-0378">Hydrolase</keyword>
<comment type="catalytic activity">
    <reaction evidence="4">
        <text>a 2'-deoxyribonucleoside 5'-triphosphate + H2O = a 2'-deoxyribonucleoside 5'-phosphate + diphosphate + H(+)</text>
        <dbReference type="Rhea" id="RHEA:44644"/>
        <dbReference type="ChEBI" id="CHEBI:15377"/>
        <dbReference type="ChEBI" id="CHEBI:15378"/>
        <dbReference type="ChEBI" id="CHEBI:33019"/>
        <dbReference type="ChEBI" id="CHEBI:61560"/>
        <dbReference type="ChEBI" id="CHEBI:65317"/>
        <dbReference type="EC" id="3.6.1.9"/>
    </reaction>
</comment>
<gene>
    <name evidence="5" type="primary">yhdE</name>
    <name evidence="5" type="ORF">Pla144_20370</name>
</gene>
<comment type="subcellular location">
    <subcellularLocation>
        <location evidence="4">Cytoplasm</location>
    </subcellularLocation>
</comment>
<dbReference type="GO" id="GO:0047429">
    <property type="term" value="F:nucleoside triphosphate diphosphatase activity"/>
    <property type="evidence" value="ECO:0007669"/>
    <property type="project" value="UniProtKB-EC"/>
</dbReference>
<comment type="caution">
    <text evidence="4">Lacks conserved residue(s) required for the propagation of feature annotation.</text>
</comment>
<comment type="cofactor">
    <cofactor evidence="1 4">
        <name>a divalent metal cation</name>
        <dbReference type="ChEBI" id="CHEBI:60240"/>
    </cofactor>
</comment>
<evidence type="ECO:0000256" key="4">
    <source>
        <dbReference type="HAMAP-Rule" id="MF_00528"/>
    </source>
</evidence>
<keyword evidence="3 4" id="KW-0546">Nucleotide metabolism</keyword>
<dbReference type="OrthoDB" id="9807767at2"/>
<dbReference type="EMBL" id="SJPS01000003">
    <property type="protein sequence ID" value="TWU27265.1"/>
    <property type="molecule type" value="Genomic_DNA"/>
</dbReference>
<dbReference type="GO" id="GO:0005737">
    <property type="term" value="C:cytoplasm"/>
    <property type="evidence" value="ECO:0007669"/>
    <property type="project" value="UniProtKB-SubCell"/>
</dbReference>
<sequence length="197" mass="21636">MSQFRIILASGSPQRKLLLEKEGYEFKVIPPHESVESGICSNCGPAELVLDLSARKAGHIASQLLPELTEPALIVACDTVAECQGTILGKPRDEEHARAMLEQLRGTRHRVYSGLCLWLLSSQTKTAPRTKIAMTTLEMQSLTDAEIDDYLATGLWREKAGAFGLQDRPSWLSIVEGSESNVIGLPMELLAEMIAEM</sequence>
<feature type="active site" description="Proton acceptor" evidence="4">
    <location>
        <position position="78"/>
    </location>
</feature>
<dbReference type="HAMAP" id="MF_00528">
    <property type="entry name" value="Maf"/>
    <property type="match status" value="1"/>
</dbReference>
<dbReference type="InterPro" id="IPR003697">
    <property type="entry name" value="Maf-like"/>
</dbReference>
<evidence type="ECO:0000256" key="3">
    <source>
        <dbReference type="ARBA" id="ARBA00023080"/>
    </source>
</evidence>
<comment type="similarity">
    <text evidence="4">Belongs to the Maf family.</text>
</comment>
<dbReference type="Proteomes" id="UP000318437">
    <property type="component" value="Unassembled WGS sequence"/>
</dbReference>
<accession>A0A5C6CTR6</accession>
<reference evidence="5 6" key="1">
    <citation type="submission" date="2019-02" db="EMBL/GenBank/DDBJ databases">
        <title>Deep-cultivation of Planctomycetes and their phenomic and genomic characterization uncovers novel biology.</title>
        <authorList>
            <person name="Wiegand S."/>
            <person name="Jogler M."/>
            <person name="Boedeker C."/>
            <person name="Pinto D."/>
            <person name="Vollmers J."/>
            <person name="Rivas-Marin E."/>
            <person name="Kohn T."/>
            <person name="Peeters S.H."/>
            <person name="Heuer A."/>
            <person name="Rast P."/>
            <person name="Oberbeckmann S."/>
            <person name="Bunk B."/>
            <person name="Jeske O."/>
            <person name="Meyerdierks A."/>
            <person name="Storesund J.E."/>
            <person name="Kallscheuer N."/>
            <person name="Luecker S."/>
            <person name="Lage O.M."/>
            <person name="Pohl T."/>
            <person name="Merkel B.J."/>
            <person name="Hornburger P."/>
            <person name="Mueller R.-W."/>
            <person name="Bruemmer F."/>
            <person name="Labrenz M."/>
            <person name="Spormann A.M."/>
            <person name="Op Den Camp H."/>
            <person name="Overmann J."/>
            <person name="Amann R."/>
            <person name="Jetten M.S.M."/>
            <person name="Mascher T."/>
            <person name="Medema M.H."/>
            <person name="Devos D.P."/>
            <person name="Kaster A.-K."/>
            <person name="Ovreas L."/>
            <person name="Rohde M."/>
            <person name="Galperin M.Y."/>
            <person name="Jogler C."/>
        </authorList>
    </citation>
    <scope>NUCLEOTIDE SEQUENCE [LARGE SCALE GENOMIC DNA]</scope>
    <source>
        <strain evidence="5 6">Pla144</strain>
    </source>
</reference>
<dbReference type="AlphaFoldDB" id="A0A5C6CTR6"/>
<evidence type="ECO:0000313" key="6">
    <source>
        <dbReference type="Proteomes" id="UP000318437"/>
    </source>
</evidence>
<dbReference type="GO" id="GO:0009117">
    <property type="term" value="P:nucleotide metabolic process"/>
    <property type="evidence" value="ECO:0007669"/>
    <property type="project" value="UniProtKB-KW"/>
</dbReference>